<name>A0A835B4P6_9POAL</name>
<accession>A0A835B4P6</accession>
<dbReference type="Proteomes" id="UP000636709">
    <property type="component" value="Unassembled WGS sequence"/>
</dbReference>
<evidence type="ECO:0000256" key="1">
    <source>
        <dbReference type="ARBA" id="ARBA00006460"/>
    </source>
</evidence>
<dbReference type="GO" id="GO:0003677">
    <property type="term" value="F:DNA binding"/>
    <property type="evidence" value="ECO:0007669"/>
    <property type="project" value="InterPro"/>
</dbReference>
<keyword evidence="4" id="KW-0808">Transferase</keyword>
<feature type="region of interest" description="Disordered" evidence="7">
    <location>
        <begin position="153"/>
        <end position="183"/>
    </location>
</feature>
<dbReference type="Gene3D" id="4.10.860.120">
    <property type="entry name" value="RNA polymerase II, clamp domain"/>
    <property type="match status" value="1"/>
</dbReference>
<dbReference type="InterPro" id="IPR007080">
    <property type="entry name" value="RNA_pol_Rpb1_1"/>
</dbReference>
<evidence type="ECO:0000256" key="2">
    <source>
        <dbReference type="ARBA" id="ARBA00012418"/>
    </source>
</evidence>
<dbReference type="Pfam" id="PF04997">
    <property type="entry name" value="RNA_pol_Rpb1_1"/>
    <property type="match status" value="1"/>
</dbReference>
<comment type="caution">
    <text evidence="9">The sequence shown here is derived from an EMBL/GenBank/DDBJ whole genome shotgun (WGS) entry which is preliminary data.</text>
</comment>
<protein>
    <recommendedName>
        <fullName evidence="2">DNA-directed RNA polymerase</fullName>
        <ecNumber evidence="2">2.7.7.6</ecNumber>
    </recommendedName>
</protein>
<evidence type="ECO:0000313" key="10">
    <source>
        <dbReference type="Proteomes" id="UP000636709"/>
    </source>
</evidence>
<keyword evidence="10" id="KW-1185">Reference proteome</keyword>
<feature type="domain" description="RNA polymerase Rpb1" evidence="8">
    <location>
        <begin position="23"/>
        <end position="218"/>
    </location>
</feature>
<evidence type="ECO:0000256" key="6">
    <source>
        <dbReference type="ARBA" id="ARBA00023163"/>
    </source>
</evidence>
<evidence type="ECO:0000313" key="9">
    <source>
        <dbReference type="EMBL" id="KAF8687745.1"/>
    </source>
</evidence>
<evidence type="ECO:0000259" key="8">
    <source>
        <dbReference type="Pfam" id="PF04997"/>
    </source>
</evidence>
<dbReference type="EC" id="2.7.7.6" evidence="2"/>
<organism evidence="9 10">
    <name type="scientific">Digitaria exilis</name>
    <dbReference type="NCBI Taxonomy" id="1010633"/>
    <lineage>
        <taxon>Eukaryota</taxon>
        <taxon>Viridiplantae</taxon>
        <taxon>Streptophyta</taxon>
        <taxon>Embryophyta</taxon>
        <taxon>Tracheophyta</taxon>
        <taxon>Spermatophyta</taxon>
        <taxon>Magnoliopsida</taxon>
        <taxon>Liliopsida</taxon>
        <taxon>Poales</taxon>
        <taxon>Poaceae</taxon>
        <taxon>PACMAD clade</taxon>
        <taxon>Panicoideae</taxon>
        <taxon>Panicodae</taxon>
        <taxon>Paniceae</taxon>
        <taxon>Anthephorinae</taxon>
        <taxon>Digitaria</taxon>
    </lineage>
</organism>
<evidence type="ECO:0000256" key="7">
    <source>
        <dbReference type="SAM" id="MobiDB-lite"/>
    </source>
</evidence>
<evidence type="ECO:0000256" key="5">
    <source>
        <dbReference type="ARBA" id="ARBA00022695"/>
    </source>
</evidence>
<evidence type="ECO:0000256" key="4">
    <source>
        <dbReference type="ARBA" id="ARBA00022679"/>
    </source>
</evidence>
<sequence length="365" mass="40556">MGQWRHERIGRGKRFGEEQAASEEVDSIHFSFYSDDEIKRISVKKITKSERLDAKNLPVPGGLLDPAMGPTNDTDNCKSCGQYSVRCPGHFGHIELAKPLFNPLLFMSLRNLLQVTCFHCHKFRLSKGQVDRYANELELLVKGDVARAKNLEDSAKEASLSKEDEDITEATSGDKSSPEDDKKTWTSIQLKEVLSIFSKIMKKRQKKCARCDMKSPTISSPIFGWLVKDTGASAVRANAIADFKLKGDGAAHDSGETGVSGLDEEPTSTGIVSKGLINEVRRLSDDTIKEMVASSGKRHLLPIEIMEHPQNVLLSKVQEANLVLQHNSAGSSHMDAIRRWMDLQRSVNVLYDSSKGLGKDAVFYY</sequence>
<dbReference type="SUPFAM" id="SSF64484">
    <property type="entry name" value="beta and beta-prime subunits of DNA dependent RNA-polymerase"/>
    <property type="match status" value="1"/>
</dbReference>
<reference evidence="9" key="1">
    <citation type="submission" date="2020-07" db="EMBL/GenBank/DDBJ databases">
        <title>Genome sequence and genetic diversity analysis of an under-domesticated orphan crop, white fonio (Digitaria exilis).</title>
        <authorList>
            <person name="Bennetzen J.L."/>
            <person name="Chen S."/>
            <person name="Ma X."/>
            <person name="Wang X."/>
            <person name="Yssel A.E.J."/>
            <person name="Chaluvadi S.R."/>
            <person name="Johnson M."/>
            <person name="Gangashetty P."/>
            <person name="Hamidou F."/>
            <person name="Sanogo M.D."/>
            <person name="Zwaenepoel A."/>
            <person name="Wallace J."/>
            <person name="Van De Peer Y."/>
            <person name="Van Deynze A."/>
        </authorList>
    </citation>
    <scope>NUCLEOTIDE SEQUENCE</scope>
    <source>
        <tissue evidence="9">Leaves</tissue>
    </source>
</reference>
<feature type="compositionally biased region" description="Basic and acidic residues" evidence="7">
    <location>
        <begin position="153"/>
        <end position="162"/>
    </location>
</feature>
<dbReference type="InterPro" id="IPR045867">
    <property type="entry name" value="DNA-dir_RpoC_beta_prime"/>
</dbReference>
<dbReference type="GO" id="GO:0003899">
    <property type="term" value="F:DNA-directed RNA polymerase activity"/>
    <property type="evidence" value="ECO:0007669"/>
    <property type="project" value="UniProtKB-EC"/>
</dbReference>
<dbReference type="PANTHER" id="PTHR19376">
    <property type="entry name" value="DNA-DIRECTED RNA POLYMERASE"/>
    <property type="match status" value="1"/>
</dbReference>
<dbReference type="GO" id="GO:0005736">
    <property type="term" value="C:RNA polymerase I complex"/>
    <property type="evidence" value="ECO:0007669"/>
    <property type="project" value="TreeGrafter"/>
</dbReference>
<dbReference type="OrthoDB" id="270392at2759"/>
<evidence type="ECO:0000256" key="3">
    <source>
        <dbReference type="ARBA" id="ARBA00022478"/>
    </source>
</evidence>
<dbReference type="AlphaFoldDB" id="A0A835B4P6"/>
<dbReference type="PANTHER" id="PTHR19376:SF11">
    <property type="entry name" value="DNA-DIRECTED RNA POLYMERASE I SUBUNIT RPA1"/>
    <property type="match status" value="1"/>
</dbReference>
<comment type="similarity">
    <text evidence="1">Belongs to the RNA polymerase beta' chain family.</text>
</comment>
<keyword evidence="5" id="KW-0548">Nucleotidyltransferase</keyword>
<dbReference type="EMBL" id="JACEFO010002054">
    <property type="protein sequence ID" value="KAF8687745.1"/>
    <property type="molecule type" value="Genomic_DNA"/>
</dbReference>
<keyword evidence="3" id="KW-0240">DNA-directed RNA polymerase</keyword>
<proteinExistence type="inferred from homology"/>
<gene>
    <name evidence="9" type="ORF">HU200_042676</name>
</gene>
<keyword evidence="6" id="KW-0804">Transcription</keyword>
<dbReference type="GO" id="GO:0006351">
    <property type="term" value="P:DNA-templated transcription"/>
    <property type="evidence" value="ECO:0007669"/>
    <property type="project" value="InterPro"/>
</dbReference>
<dbReference type="FunFam" id="4.10.860.120:FF:000006">
    <property type="entry name" value="DNA-directed RNA polymerase subunit"/>
    <property type="match status" value="1"/>
</dbReference>
<dbReference type="InterPro" id="IPR044893">
    <property type="entry name" value="RNA_pol_Rpb1_clamp_domain"/>
</dbReference>